<feature type="chain" id="PRO_5039723980" evidence="5">
    <location>
        <begin position="25"/>
        <end position="317"/>
    </location>
</feature>
<dbReference type="HOGENOM" id="CLU_038034_3_1_11"/>
<dbReference type="GO" id="GO:1901678">
    <property type="term" value="P:iron coordination entity transport"/>
    <property type="evidence" value="ECO:0007669"/>
    <property type="project" value="UniProtKB-ARBA"/>
</dbReference>
<name>I1D6T7_9PSEU</name>
<dbReference type="PANTHER" id="PTHR30532">
    <property type="entry name" value="IRON III DICITRATE-BINDING PERIPLASMIC PROTEIN"/>
    <property type="match status" value="1"/>
</dbReference>
<dbReference type="Gene3D" id="3.40.50.1980">
    <property type="entry name" value="Nitrogenase molybdenum iron protein domain"/>
    <property type="match status" value="2"/>
</dbReference>
<evidence type="ECO:0000256" key="3">
    <source>
        <dbReference type="ARBA" id="ARBA00022448"/>
    </source>
</evidence>
<dbReference type="AlphaFoldDB" id="I1D6T7"/>
<feature type="signal peptide" evidence="5">
    <location>
        <begin position="1"/>
        <end position="24"/>
    </location>
</feature>
<evidence type="ECO:0000313" key="8">
    <source>
        <dbReference type="Proteomes" id="UP000005087"/>
    </source>
</evidence>
<feature type="domain" description="Fe/B12 periplasmic-binding" evidence="6">
    <location>
        <begin position="57"/>
        <end position="317"/>
    </location>
</feature>
<dbReference type="InterPro" id="IPR033870">
    <property type="entry name" value="FatB"/>
</dbReference>
<dbReference type="STRING" id="928724.SacglDRAFT_03815"/>
<keyword evidence="4 5" id="KW-0732">Signal</keyword>
<dbReference type="CDD" id="cd01140">
    <property type="entry name" value="FatB"/>
    <property type="match status" value="1"/>
</dbReference>
<evidence type="ECO:0000256" key="2">
    <source>
        <dbReference type="ARBA" id="ARBA00008814"/>
    </source>
</evidence>
<evidence type="ECO:0000256" key="4">
    <source>
        <dbReference type="ARBA" id="ARBA00022729"/>
    </source>
</evidence>
<dbReference type="Pfam" id="PF01497">
    <property type="entry name" value="Peripla_BP_2"/>
    <property type="match status" value="1"/>
</dbReference>
<protein>
    <submittedName>
        <fullName evidence="7">ABC-type enterochelin transport system, periplasmic component</fullName>
    </submittedName>
</protein>
<keyword evidence="3" id="KW-0813">Transport</keyword>
<evidence type="ECO:0000259" key="6">
    <source>
        <dbReference type="PROSITE" id="PS50983"/>
    </source>
</evidence>
<reference evidence="8" key="2">
    <citation type="submission" date="2012-01" db="EMBL/GenBank/DDBJ databases">
        <title>Noncontiguous Finished sequence of chromosome of Saccharomonospora glauca K62.</title>
        <authorList>
            <consortium name="US DOE Joint Genome Institute"/>
            <person name="Lucas S."/>
            <person name="Han J."/>
            <person name="Lapidus A."/>
            <person name="Cheng J.-F."/>
            <person name="Goodwin L."/>
            <person name="Pitluck S."/>
            <person name="Peters L."/>
            <person name="Mikhailova N."/>
            <person name="Held B."/>
            <person name="Detter J.C."/>
            <person name="Han C."/>
            <person name="Tapia R."/>
            <person name="Land M."/>
            <person name="Hauser L."/>
            <person name="Kyrpides N."/>
            <person name="Ivanova N."/>
            <person name="Pagani I."/>
            <person name="Brambilla E.-M."/>
            <person name="Klenk H.-P."/>
            <person name="Woyke T."/>
        </authorList>
    </citation>
    <scope>NUCLEOTIDE SEQUENCE [LARGE SCALE GENOMIC DNA]</scope>
    <source>
        <strain evidence="8">K62</strain>
    </source>
</reference>
<dbReference type="SUPFAM" id="SSF53807">
    <property type="entry name" value="Helical backbone' metal receptor"/>
    <property type="match status" value="1"/>
</dbReference>
<dbReference type="EMBL" id="CM001484">
    <property type="protein sequence ID" value="EIF00662.1"/>
    <property type="molecule type" value="Genomic_DNA"/>
</dbReference>
<comment type="subcellular location">
    <subcellularLocation>
        <location evidence="1">Cell envelope</location>
    </subcellularLocation>
</comment>
<dbReference type="eggNOG" id="COG4607">
    <property type="taxonomic scope" value="Bacteria"/>
</dbReference>
<evidence type="ECO:0000256" key="1">
    <source>
        <dbReference type="ARBA" id="ARBA00004196"/>
    </source>
</evidence>
<dbReference type="InterPro" id="IPR002491">
    <property type="entry name" value="ABC_transptr_periplasmic_BD"/>
</dbReference>
<dbReference type="PANTHER" id="PTHR30532:SF28">
    <property type="entry name" value="PETROBACTIN-BINDING PROTEIN YCLQ"/>
    <property type="match status" value="1"/>
</dbReference>
<reference evidence="7 8" key="1">
    <citation type="submission" date="2011-09" db="EMBL/GenBank/DDBJ databases">
        <authorList>
            <consortium name="US DOE Joint Genome Institute (JGI-PGF)"/>
            <person name="Lucas S."/>
            <person name="Han J."/>
            <person name="Lapidus A."/>
            <person name="Cheng J.-F."/>
            <person name="Goodwin L."/>
            <person name="Pitluck S."/>
            <person name="Peters L."/>
            <person name="Land M.L."/>
            <person name="Hauser L."/>
            <person name="Brambilla E."/>
            <person name="Klenk H.-P."/>
            <person name="Woyke T.J."/>
        </authorList>
    </citation>
    <scope>NUCLEOTIDE SEQUENCE [LARGE SCALE GENOMIC DNA]</scope>
    <source>
        <strain evidence="7 8">K62</strain>
    </source>
</reference>
<dbReference type="Proteomes" id="UP000005087">
    <property type="component" value="Chromosome"/>
</dbReference>
<proteinExistence type="inferred from homology"/>
<comment type="similarity">
    <text evidence="2">Belongs to the bacterial solute-binding protein 8 family.</text>
</comment>
<dbReference type="RefSeq" id="WP_005466470.1">
    <property type="nucleotide sequence ID" value="NZ_CM001484.1"/>
</dbReference>
<sequence length="317" mass="32574">MRGGRHRRGAFAVLLAGLVGLLAACGGETDTGAAGGEGSLTVEHAQGSTSLEGTPERIVVFDLGVLETLDDLGVEGIVGVPEVANLPEHLGEYASDDYTKVGSLKEPDFEQVNALEPDLIIVAARSAPAYGELSEIAPTVDLSVDTTNFLASATERIETLGELFGKEDAVRDRLDALAAKAEEVASSGAGDRTGLVVLTTGGKLSAYGPGSRFGIVYDNLGVKPAVEGLSADTHGDAISSEFIAEANPDLLFVIDRDSAIGEAGESAKQVLDNALVNGTTAAEQGGIVYLDPTQWYLTSNGLPSLEAMVTAVGDSVA</sequence>
<dbReference type="InterPro" id="IPR051313">
    <property type="entry name" value="Bact_iron-sidero_bind"/>
</dbReference>
<dbReference type="GO" id="GO:0030288">
    <property type="term" value="C:outer membrane-bounded periplasmic space"/>
    <property type="evidence" value="ECO:0007669"/>
    <property type="project" value="TreeGrafter"/>
</dbReference>
<evidence type="ECO:0000313" key="7">
    <source>
        <dbReference type="EMBL" id="EIF00662.1"/>
    </source>
</evidence>
<accession>I1D6T7</accession>
<evidence type="ECO:0000256" key="5">
    <source>
        <dbReference type="SAM" id="SignalP"/>
    </source>
</evidence>
<gene>
    <name evidence="7" type="ORF">SacglDRAFT_03815</name>
</gene>
<dbReference type="PROSITE" id="PS51257">
    <property type="entry name" value="PROKAR_LIPOPROTEIN"/>
    <property type="match status" value="1"/>
</dbReference>
<dbReference type="OrthoDB" id="63946at2"/>
<keyword evidence="8" id="KW-1185">Reference proteome</keyword>
<organism evidence="7 8">
    <name type="scientific">Saccharomonospora glauca K62</name>
    <dbReference type="NCBI Taxonomy" id="928724"/>
    <lineage>
        <taxon>Bacteria</taxon>
        <taxon>Bacillati</taxon>
        <taxon>Actinomycetota</taxon>
        <taxon>Actinomycetes</taxon>
        <taxon>Pseudonocardiales</taxon>
        <taxon>Pseudonocardiaceae</taxon>
        <taxon>Saccharomonospora</taxon>
    </lineage>
</organism>
<dbReference type="PROSITE" id="PS50983">
    <property type="entry name" value="FE_B12_PBP"/>
    <property type="match status" value="1"/>
</dbReference>